<dbReference type="PANTHER" id="PTHR24148">
    <property type="entry name" value="ANKYRIN REPEAT DOMAIN-CONTAINING PROTEIN 39 HOMOLOG-RELATED"/>
    <property type="match status" value="1"/>
</dbReference>
<dbReference type="GeneID" id="92098815"/>
<dbReference type="Proteomes" id="UP001480595">
    <property type="component" value="Unassembled WGS sequence"/>
</dbReference>
<dbReference type="EMBL" id="JAQQWL010000015">
    <property type="protein sequence ID" value="KAK8041336.1"/>
    <property type="molecule type" value="Genomic_DNA"/>
</dbReference>
<dbReference type="InterPro" id="IPR052895">
    <property type="entry name" value="HetReg/Transcr_Mod"/>
</dbReference>
<gene>
    <name evidence="2" type="ORF">PG994_014343</name>
</gene>
<protein>
    <submittedName>
        <fullName evidence="2">HET-domain-containing protein</fullName>
    </submittedName>
</protein>
<evidence type="ECO:0000313" key="3">
    <source>
        <dbReference type="Proteomes" id="UP001480595"/>
    </source>
</evidence>
<evidence type="ECO:0000259" key="1">
    <source>
        <dbReference type="Pfam" id="PF06985"/>
    </source>
</evidence>
<evidence type="ECO:0000313" key="2">
    <source>
        <dbReference type="EMBL" id="KAK8041336.1"/>
    </source>
</evidence>
<keyword evidence="3" id="KW-1185">Reference proteome</keyword>
<comment type="caution">
    <text evidence="2">The sequence shown here is derived from an EMBL/GenBank/DDBJ whole genome shotgun (WGS) entry which is preliminary data.</text>
</comment>
<dbReference type="RefSeq" id="XP_066708881.1">
    <property type="nucleotide sequence ID" value="XM_066865752.1"/>
</dbReference>
<sequence>MDGIYECFRLDAPKSARSLVPQRHNPGGRLSYSFTIESLGSDVHYIALSYVWGAPKTPKSILLEGFPFPVTQNLLYALQMTENAIRQDGHDASEPPLIWADQLCINQNDNAEKSVQIAQMGELYAKAQKVFICLGNSKTAHDAAHLITKVNQRICKDKIRYGIISDIPEPSLSDCDCDCNSYNCFNWDALRELLEQPWFTRLWVVQEAGLAKHAIALYGGYSFEWTSLMRLLAWISVSGGNLRRHYQLSGWAVHQLRVLFSQDARDEPDNSRRYNFLDLIAHAASSFNATNPRDYIYAFFGHPSGTLQSVGIMSQPPLIEPNYAATEEDVFVQFGLELLRISRQPHLLSCVNHEYLPGSPGSESTQPGSDLHRAEIPSWCPRWNHIPLGGGRLADESYGYPFQAATSMEFHFRHAPGDRLVVRGFSYDAVADTFACLDELDDIPVKESDPSDVRKMAKFIKIAFLCCLVLDKTKESLSSSDYSTAQIIASFATTTIARPLHYEKYRLLSNFVPNVYEAQHISPNGSMQITDTYKAVLSRLAGHCQEMNVGPPDRYLPRFMAGVDDVFVERRLFLSL</sequence>
<feature type="domain" description="Heterokaryon incompatibility" evidence="1">
    <location>
        <begin position="45"/>
        <end position="207"/>
    </location>
</feature>
<organism evidence="2 3">
    <name type="scientific">Apiospora phragmitis</name>
    <dbReference type="NCBI Taxonomy" id="2905665"/>
    <lineage>
        <taxon>Eukaryota</taxon>
        <taxon>Fungi</taxon>
        <taxon>Dikarya</taxon>
        <taxon>Ascomycota</taxon>
        <taxon>Pezizomycotina</taxon>
        <taxon>Sordariomycetes</taxon>
        <taxon>Xylariomycetidae</taxon>
        <taxon>Amphisphaeriales</taxon>
        <taxon>Apiosporaceae</taxon>
        <taxon>Apiospora</taxon>
    </lineage>
</organism>
<dbReference type="PANTHER" id="PTHR24148:SF73">
    <property type="entry name" value="HET DOMAIN PROTEIN (AFU_ORTHOLOGUE AFUA_8G01020)"/>
    <property type="match status" value="1"/>
</dbReference>
<reference evidence="2 3" key="1">
    <citation type="submission" date="2023-01" db="EMBL/GenBank/DDBJ databases">
        <title>Analysis of 21 Apiospora genomes using comparative genomics revels a genus with tremendous synthesis potential of carbohydrate active enzymes and secondary metabolites.</title>
        <authorList>
            <person name="Sorensen T."/>
        </authorList>
    </citation>
    <scope>NUCLEOTIDE SEQUENCE [LARGE SCALE GENOMIC DNA]</scope>
    <source>
        <strain evidence="2 3">CBS 135458</strain>
    </source>
</reference>
<dbReference type="Pfam" id="PF06985">
    <property type="entry name" value="HET"/>
    <property type="match status" value="1"/>
</dbReference>
<accession>A0ABR1T423</accession>
<name>A0ABR1T423_9PEZI</name>
<dbReference type="InterPro" id="IPR010730">
    <property type="entry name" value="HET"/>
</dbReference>
<proteinExistence type="predicted"/>